<accession>A0A9D1I5H4</accession>
<dbReference type="SUPFAM" id="SSF53955">
    <property type="entry name" value="Lysozyme-like"/>
    <property type="match status" value="1"/>
</dbReference>
<dbReference type="InterPro" id="IPR023346">
    <property type="entry name" value="Lysozyme-like_dom_sf"/>
</dbReference>
<reference evidence="2" key="1">
    <citation type="submission" date="2020-10" db="EMBL/GenBank/DDBJ databases">
        <authorList>
            <person name="Gilroy R."/>
        </authorList>
    </citation>
    <scope>NUCLEOTIDE SEQUENCE</scope>
    <source>
        <strain evidence="2">11300</strain>
    </source>
</reference>
<dbReference type="Gene3D" id="1.10.530.10">
    <property type="match status" value="1"/>
</dbReference>
<dbReference type="Pfam" id="PF01464">
    <property type="entry name" value="SLT"/>
    <property type="match status" value="1"/>
</dbReference>
<evidence type="ECO:0000313" key="3">
    <source>
        <dbReference type="Proteomes" id="UP000824091"/>
    </source>
</evidence>
<evidence type="ECO:0000259" key="1">
    <source>
        <dbReference type="Pfam" id="PF01464"/>
    </source>
</evidence>
<protein>
    <submittedName>
        <fullName evidence="2">Transglycosylase SLT domain-containing protein</fullName>
    </submittedName>
</protein>
<dbReference type="Proteomes" id="UP000824091">
    <property type="component" value="Unassembled WGS sequence"/>
</dbReference>
<organism evidence="2 3">
    <name type="scientific">Candidatus Fimisoma avicola</name>
    <dbReference type="NCBI Taxonomy" id="2840826"/>
    <lineage>
        <taxon>Bacteria</taxon>
        <taxon>Bacillati</taxon>
        <taxon>Bacillota</taxon>
        <taxon>Clostridia</taxon>
        <taxon>Eubacteriales</taxon>
        <taxon>Candidatus Fimisoma</taxon>
    </lineage>
</organism>
<feature type="domain" description="Transglycosylase SLT" evidence="1">
    <location>
        <begin position="52"/>
        <end position="151"/>
    </location>
</feature>
<sequence>MKKLTVIVMLIGAVSSFSTGSGEIFREIGQEQQLQTYYDVPLEKELQDHIREVCTENGIDMTMVLAVIEKESGYNADAVGDGEKSFGLMQIQPRWHKGRMDRLGVTDLLDPYQNIIVGADILKELSSKEKGDDWTIMAYNGGEQMADEHAENGTTTSYADGVNAIRERIRNSAYKD</sequence>
<comment type="caution">
    <text evidence="2">The sequence shown here is derived from an EMBL/GenBank/DDBJ whole genome shotgun (WGS) entry which is preliminary data.</text>
</comment>
<name>A0A9D1I5H4_9FIRM</name>
<gene>
    <name evidence="2" type="ORF">IAD16_09170</name>
</gene>
<dbReference type="EMBL" id="DVMO01000145">
    <property type="protein sequence ID" value="HIU28534.1"/>
    <property type="molecule type" value="Genomic_DNA"/>
</dbReference>
<reference evidence="2" key="2">
    <citation type="journal article" date="2021" name="PeerJ">
        <title>Extensive microbial diversity within the chicken gut microbiome revealed by metagenomics and culture.</title>
        <authorList>
            <person name="Gilroy R."/>
            <person name="Ravi A."/>
            <person name="Getino M."/>
            <person name="Pursley I."/>
            <person name="Horton D.L."/>
            <person name="Alikhan N.F."/>
            <person name="Baker D."/>
            <person name="Gharbi K."/>
            <person name="Hall N."/>
            <person name="Watson M."/>
            <person name="Adriaenssens E.M."/>
            <person name="Foster-Nyarko E."/>
            <person name="Jarju S."/>
            <person name="Secka A."/>
            <person name="Antonio M."/>
            <person name="Oren A."/>
            <person name="Chaudhuri R.R."/>
            <person name="La Ragione R."/>
            <person name="Hildebrand F."/>
            <person name="Pallen M.J."/>
        </authorList>
    </citation>
    <scope>NUCLEOTIDE SEQUENCE</scope>
    <source>
        <strain evidence="2">11300</strain>
    </source>
</reference>
<dbReference type="InterPro" id="IPR008258">
    <property type="entry name" value="Transglycosylase_SLT_dom_1"/>
</dbReference>
<evidence type="ECO:0000313" key="2">
    <source>
        <dbReference type="EMBL" id="HIU28534.1"/>
    </source>
</evidence>
<proteinExistence type="predicted"/>
<dbReference type="AlphaFoldDB" id="A0A9D1I5H4"/>
<dbReference type="CDD" id="cd00254">
    <property type="entry name" value="LT-like"/>
    <property type="match status" value="1"/>
</dbReference>